<dbReference type="RefSeq" id="WP_227929548.1">
    <property type="nucleotide sequence ID" value="NZ_CP094984.1"/>
</dbReference>
<dbReference type="InterPro" id="IPR041916">
    <property type="entry name" value="Anti_sigma_zinc_sf"/>
</dbReference>
<evidence type="ECO:0000256" key="3">
    <source>
        <dbReference type="SAM" id="MobiDB-lite"/>
    </source>
</evidence>
<evidence type="ECO:0000313" key="6">
    <source>
        <dbReference type="EMBL" id="UON91325.1"/>
    </source>
</evidence>
<keyword evidence="1" id="KW-0805">Transcription regulation</keyword>
<dbReference type="Proteomes" id="UP001155145">
    <property type="component" value="Unassembled WGS sequence"/>
</dbReference>
<dbReference type="EMBL" id="CP094984">
    <property type="protein sequence ID" value="UON91325.1"/>
    <property type="molecule type" value="Genomic_DNA"/>
</dbReference>
<reference evidence="5" key="1">
    <citation type="submission" date="2021-10" db="EMBL/GenBank/DDBJ databases">
        <title>Novel species in genus Arthrobacter.</title>
        <authorList>
            <person name="Liu Y."/>
        </authorList>
    </citation>
    <scope>NUCLEOTIDE SEQUENCE</scope>
    <source>
        <strain evidence="5">Zg-Y462</strain>
        <strain evidence="7">zg-Y462</strain>
    </source>
</reference>
<evidence type="ECO:0000313" key="5">
    <source>
        <dbReference type="EMBL" id="MCC3273940.1"/>
    </source>
</evidence>
<dbReference type="Proteomes" id="UP000829758">
    <property type="component" value="Chromosome"/>
</dbReference>
<gene>
    <name evidence="5" type="ORF">LJ755_14530</name>
    <name evidence="6" type="ORF">MUK71_12040</name>
</gene>
<sequence length="310" mass="32494">MRHPTRHLRDYIDAEMPPRRMQAIEAHLSRCALCRARVAEERRLRSRLRSLRVPGAGPELKDRINLSVASAAAGAGAGTGTGTAPPEPGLDGRSHVLPAAGAVAAAGAVLLAGAYFAGTLLEVPAVAGTPAAMAAGWHTVTRGSDTLGQEQLASLRAHGWSCPEFADLGLTLESARSLEVAGRPAVEMRFTGNGEQIRLVEQHPLPGEDRQPVINAVSGRAVAADGFRVTGSTEGPAVFGADGNPGQTVIAAGSVTYTFESTLPVKTLPRAVEEISVMESARLDRPPAEPEPMERIVRGLAVFSRTGWAL</sequence>
<protein>
    <submittedName>
        <fullName evidence="5">Zf-HC2 domain-containing protein</fullName>
    </submittedName>
</protein>
<feature type="domain" description="Putative zinc-finger" evidence="4">
    <location>
        <begin position="6"/>
        <end position="35"/>
    </location>
</feature>
<dbReference type="EMBL" id="JAJFZT010000010">
    <property type="protein sequence ID" value="MCC3273940.1"/>
    <property type="molecule type" value="Genomic_DNA"/>
</dbReference>
<dbReference type="InterPro" id="IPR027383">
    <property type="entry name" value="Znf_put"/>
</dbReference>
<feature type="region of interest" description="Disordered" evidence="3">
    <location>
        <begin position="74"/>
        <end position="93"/>
    </location>
</feature>
<evidence type="ECO:0000259" key="4">
    <source>
        <dbReference type="Pfam" id="PF13490"/>
    </source>
</evidence>
<keyword evidence="2" id="KW-0804">Transcription</keyword>
<keyword evidence="7" id="KW-1185">Reference proteome</keyword>
<dbReference type="AlphaFoldDB" id="A0A9X1S9T3"/>
<evidence type="ECO:0000313" key="8">
    <source>
        <dbReference type="Proteomes" id="UP001155145"/>
    </source>
</evidence>
<organism evidence="5 8">
    <name type="scientific">Arthrobacter zhangbolii</name>
    <dbReference type="NCBI Taxonomy" id="2886936"/>
    <lineage>
        <taxon>Bacteria</taxon>
        <taxon>Bacillati</taxon>
        <taxon>Actinomycetota</taxon>
        <taxon>Actinomycetes</taxon>
        <taxon>Micrococcales</taxon>
        <taxon>Micrococcaceae</taxon>
        <taxon>Arthrobacter</taxon>
    </lineage>
</organism>
<name>A0A9X1S9T3_9MICC</name>
<evidence type="ECO:0000313" key="7">
    <source>
        <dbReference type="Proteomes" id="UP000829758"/>
    </source>
</evidence>
<accession>A0A9X1S9T3</accession>
<evidence type="ECO:0000256" key="2">
    <source>
        <dbReference type="ARBA" id="ARBA00023163"/>
    </source>
</evidence>
<proteinExistence type="predicted"/>
<dbReference type="Pfam" id="PF13490">
    <property type="entry name" value="zf-HC2"/>
    <property type="match status" value="1"/>
</dbReference>
<evidence type="ECO:0000256" key="1">
    <source>
        <dbReference type="ARBA" id="ARBA00023015"/>
    </source>
</evidence>
<dbReference type="Gene3D" id="1.10.10.1320">
    <property type="entry name" value="Anti-sigma factor, zinc-finger domain"/>
    <property type="match status" value="1"/>
</dbReference>